<proteinExistence type="predicted"/>
<feature type="domain" description="WASH complex subunit 4 N-terminal" evidence="1">
    <location>
        <begin position="3"/>
        <end position="72"/>
    </location>
</feature>
<dbReference type="AlphaFoldDB" id="A0A183EVS9"/>
<dbReference type="Pfam" id="PF14745">
    <property type="entry name" value="WASH-4_N"/>
    <property type="match status" value="1"/>
</dbReference>
<protein>
    <submittedName>
        <fullName evidence="2">WASH-7_N domain-containing protein</fullName>
    </submittedName>
</protein>
<evidence type="ECO:0000313" key="2">
    <source>
        <dbReference type="WBParaSite" id="GPUH_0002510001-mRNA-1"/>
    </source>
</evidence>
<accession>A0A183EVS9</accession>
<dbReference type="InterPro" id="IPR028191">
    <property type="entry name" value="WASH-4_N"/>
</dbReference>
<sequence length="77" mass="8212">LESCQEAVQYCSADLICLIHAVRETIRSDSDLSYRTVDTLSALTVAEHALSGAVSRTRLIVAAVALEMACYQVGVPG</sequence>
<organism evidence="2">
    <name type="scientific">Gongylonema pulchrum</name>
    <dbReference type="NCBI Taxonomy" id="637853"/>
    <lineage>
        <taxon>Eukaryota</taxon>
        <taxon>Metazoa</taxon>
        <taxon>Ecdysozoa</taxon>
        <taxon>Nematoda</taxon>
        <taxon>Chromadorea</taxon>
        <taxon>Rhabditida</taxon>
        <taxon>Spirurina</taxon>
        <taxon>Spiruromorpha</taxon>
        <taxon>Spiruroidea</taxon>
        <taxon>Gongylonematidae</taxon>
        <taxon>Gongylonema</taxon>
    </lineage>
</organism>
<reference evidence="2" key="1">
    <citation type="submission" date="2016-06" db="UniProtKB">
        <authorList>
            <consortium name="WormBaseParasite"/>
        </authorList>
    </citation>
    <scope>IDENTIFICATION</scope>
</reference>
<evidence type="ECO:0000259" key="1">
    <source>
        <dbReference type="Pfam" id="PF14745"/>
    </source>
</evidence>
<name>A0A183EVS9_9BILA</name>
<dbReference type="WBParaSite" id="GPUH_0002510001-mRNA-1">
    <property type="protein sequence ID" value="GPUH_0002510001-mRNA-1"/>
    <property type="gene ID" value="GPUH_0002510001"/>
</dbReference>